<feature type="domain" description="4Fe-4S ferredoxin-type" evidence="11">
    <location>
        <begin position="369"/>
        <end position="398"/>
    </location>
</feature>
<evidence type="ECO:0000256" key="1">
    <source>
        <dbReference type="ARBA" id="ARBA00022448"/>
    </source>
</evidence>
<feature type="compositionally biased region" description="Polar residues" evidence="10">
    <location>
        <begin position="583"/>
        <end position="592"/>
    </location>
</feature>
<reference evidence="13" key="2">
    <citation type="submission" date="2023-01" db="EMBL/GenBank/DDBJ databases">
        <title>The prevalence of carbapenem-resistant bacteria in aquaculture in China and the genetic diversity of carbapenem-resistant genes.</title>
        <authorList>
            <person name="Wen R."/>
        </authorList>
    </citation>
    <scope>NUCLEOTIDE SEQUENCE</scope>
    <source>
        <strain evidence="13">PVA41-chromosome</strain>
    </source>
</reference>
<dbReference type="SUPFAM" id="SSF46548">
    <property type="entry name" value="alpha-helical ferredoxin"/>
    <property type="match status" value="1"/>
</dbReference>
<sequence length="1000" mass="105824">MFNLFNWLKKDTIWDFSGGIHPPEMKLQSSQVPMRVASIPEQLIIPLQQHLGPEGELIVKAGDHVLKGQPLTRGVGRTVPVHASTSGTITAIKPMVTAHPSGLKELSVCLNADGEDTWCELFPEPNYLQLTPAQLLQKIEQAGIAGLGGAGFPTASKLAGGKDAIKTLIVNAAECEPYITADDRLMQEHADEVIEGCRVLQHLLNPDQILIGIEDNKPDAIAALKKAITTHDKHIFIRIIPTKYPSGGAKQLTKILTGKEVPSGARSSQIGVLMQNVGTVVAIKRAVIDGQPLIERVVTVTGESIASPGNFWTRLGTPVQHLLQQTGFTPATEQMVIMGGPLMGFTLPDLNAPVVKICNCLLVPSIEEVGQKPLEEACIRCGLCVDACPAALLPQQLYWFSKGKEHEKAQKHNLFDCIECGACAYVCPSNIPLVQYYRQEKAEIREIKQEERRAAEAKLRFEAKQQRMEREKLAREERHKKSAVQVEASDKDAVAAALARVKAKKSAATSAIDVIVGAEPDNSAVIAARAARKEQARAKQAEKQAATMIAEDNTNDPRKAAVAAALARAKARKAAAAQESKGDTVTQPTEANEGNDPRKAAVAAAIARAKAKKAAQQETIASENVEPTSADEPAEVDPRKAAVAAAIARAKAKKAAQQETIASENVEPTSADEPAEVDPRKAAVAAAIARAKAKKAAQQEATASENVEPTGADEPAEVDPRKAAVAAAISRAKAKKAAQQETIASESAEPTSADEPAEVDPRKAAVAAAIARAKAKKAAQQEATASENVEPTSADEPAEIDPRKAAVAVAIARAKAKKAAQQETIPSENAEPTSADEPAEIDPRKAAVAAAIARAKAKKAAQQEATASESAEPTSADEPAEVDPRKAAVAAAIARAKAKKAAQQETIASENVEPTSADEPAEVDPRKAAVAAAIARAKAKKAAQDKAQLIAKADEEEMLSPAAEQPIEEETDPRKVAVAAAIARVKAKQAQKQNEQTMTE</sequence>
<comment type="function">
    <text evidence="8">Part of a membrane-bound complex that couples electron transfer with translocation of ions across the membrane.</text>
</comment>
<evidence type="ECO:0000256" key="2">
    <source>
        <dbReference type="ARBA" id="ARBA00022485"/>
    </source>
</evidence>
<dbReference type="EC" id="7.-.-.-" evidence="8"/>
<evidence type="ECO:0000259" key="11">
    <source>
        <dbReference type="PROSITE" id="PS51379"/>
    </source>
</evidence>
<keyword evidence="14" id="KW-1185">Reference proteome</keyword>
<organism evidence="13 15">
    <name type="scientific">Providencia vermicola</name>
    <dbReference type="NCBI Taxonomy" id="333965"/>
    <lineage>
        <taxon>Bacteria</taxon>
        <taxon>Pseudomonadati</taxon>
        <taxon>Pseudomonadota</taxon>
        <taxon>Gammaproteobacteria</taxon>
        <taxon>Enterobacterales</taxon>
        <taxon>Morganellaceae</taxon>
        <taxon>Providencia</taxon>
    </lineage>
</organism>
<feature type="binding site" evidence="8">
    <location>
        <position position="388"/>
    </location>
    <ligand>
        <name>[4Fe-4S] cluster</name>
        <dbReference type="ChEBI" id="CHEBI:49883"/>
        <label>2</label>
    </ligand>
</feature>
<feature type="compositionally biased region" description="Polar residues" evidence="10">
    <location>
        <begin position="657"/>
        <end position="668"/>
    </location>
</feature>
<feature type="binding site" evidence="8">
    <location>
        <position position="381"/>
    </location>
    <ligand>
        <name>[4Fe-4S] cluster</name>
        <dbReference type="ChEBI" id="CHEBI:49883"/>
        <label>1</label>
    </ligand>
</feature>
<keyword evidence="6 8" id="KW-0408">Iron</keyword>
<comment type="cofactor">
    <cofactor evidence="8">
        <name>[4Fe-4S] cluster</name>
        <dbReference type="ChEBI" id="CHEBI:49883"/>
    </cofactor>
    <text evidence="8">Binds 2 [4Fe-4S] clusters per subunit.</text>
</comment>
<dbReference type="InterPro" id="IPR010208">
    <property type="entry name" value="Ion_transpt_RnfC/RsxC"/>
</dbReference>
<feature type="binding site" evidence="8">
    <location>
        <position position="417"/>
    </location>
    <ligand>
        <name>[4Fe-4S] cluster</name>
        <dbReference type="ChEBI" id="CHEBI:49883"/>
        <label>2</label>
    </ligand>
</feature>
<dbReference type="Pfam" id="PF12838">
    <property type="entry name" value="Fer4_7"/>
    <property type="match status" value="1"/>
</dbReference>
<evidence type="ECO:0000313" key="15">
    <source>
        <dbReference type="Proteomes" id="UP001222403"/>
    </source>
</evidence>
<dbReference type="Gene3D" id="3.40.50.11540">
    <property type="entry name" value="NADH-ubiquinone oxidoreductase 51kDa subunit"/>
    <property type="match status" value="1"/>
</dbReference>
<feature type="region of interest" description="Disordered" evidence="10">
    <location>
        <begin position="695"/>
        <end position="801"/>
    </location>
</feature>
<proteinExistence type="inferred from homology"/>
<keyword evidence="4 8" id="KW-0677">Repeat</keyword>
<feature type="compositionally biased region" description="Polar residues" evidence="10">
    <location>
        <begin position="739"/>
        <end position="750"/>
    </location>
</feature>
<dbReference type="NCBIfam" id="NF003454">
    <property type="entry name" value="PRK05035.1"/>
    <property type="match status" value="1"/>
</dbReference>
<dbReference type="InterPro" id="IPR017896">
    <property type="entry name" value="4Fe4S_Fe-S-bd"/>
</dbReference>
<evidence type="ECO:0000256" key="6">
    <source>
        <dbReference type="ARBA" id="ARBA00023004"/>
    </source>
</evidence>
<keyword evidence="8" id="KW-0997">Cell inner membrane</keyword>
<dbReference type="NCBIfam" id="TIGR01945">
    <property type="entry name" value="rnfC"/>
    <property type="match status" value="1"/>
</dbReference>
<keyword evidence="3 8" id="KW-0479">Metal-binding</keyword>
<dbReference type="EMBL" id="CP116222">
    <property type="protein sequence ID" value="WFC05069.1"/>
    <property type="molecule type" value="Genomic_DNA"/>
</dbReference>
<dbReference type="GO" id="GO:0022900">
    <property type="term" value="P:electron transport chain"/>
    <property type="evidence" value="ECO:0007669"/>
    <property type="project" value="UniProtKB-UniRule"/>
</dbReference>
<name>A0AAX3RTZ9_9GAMM</name>
<feature type="compositionally biased region" description="Low complexity" evidence="10">
    <location>
        <begin position="846"/>
        <end position="877"/>
    </location>
</feature>
<feature type="compositionally biased region" description="Polar residues" evidence="10">
    <location>
        <begin position="903"/>
        <end position="914"/>
    </location>
</feature>
<feature type="coiled-coil region" evidence="9">
    <location>
        <begin position="437"/>
        <end position="467"/>
    </location>
</feature>
<dbReference type="GO" id="GO:0005886">
    <property type="term" value="C:plasma membrane"/>
    <property type="evidence" value="ECO:0007669"/>
    <property type="project" value="UniProtKB-SubCell"/>
</dbReference>
<dbReference type="InterPro" id="IPR037225">
    <property type="entry name" value="Nuo51_FMN-bd_sf"/>
</dbReference>
<keyword evidence="8" id="KW-1003">Cell membrane</keyword>
<dbReference type="PANTHER" id="PTHR43034:SF2">
    <property type="entry name" value="ION-TRANSLOCATING OXIDOREDUCTASE COMPLEX SUBUNIT C"/>
    <property type="match status" value="1"/>
</dbReference>
<gene>
    <name evidence="13" type="primary">rsxC</name>
    <name evidence="8" type="synonym">rnfC</name>
    <name evidence="12" type="ORF">M5J11_14960</name>
    <name evidence="13" type="ORF">PG365_09935</name>
</gene>
<comment type="subcellular location">
    <subcellularLocation>
        <location evidence="8">Cell inner membrane</location>
        <topology evidence="8">Peripheral membrane protein</topology>
    </subcellularLocation>
</comment>
<feature type="region of interest" description="Disordered" evidence="10">
    <location>
        <begin position="815"/>
        <end position="925"/>
    </location>
</feature>
<feature type="binding site" evidence="8">
    <location>
        <position position="384"/>
    </location>
    <ligand>
        <name>[4Fe-4S] cluster</name>
        <dbReference type="ChEBI" id="CHEBI:49883"/>
        <label>1</label>
    </ligand>
</feature>
<feature type="compositionally biased region" description="Low complexity" evidence="10">
    <location>
        <begin position="764"/>
        <end position="785"/>
    </location>
</feature>
<evidence type="ECO:0000256" key="4">
    <source>
        <dbReference type="ARBA" id="ARBA00022737"/>
    </source>
</evidence>
<dbReference type="Proteomes" id="UP001222403">
    <property type="component" value="Chromosome"/>
</dbReference>
<feature type="compositionally biased region" description="Polar residues" evidence="10">
    <location>
        <begin position="821"/>
        <end position="832"/>
    </location>
</feature>
<dbReference type="GO" id="GO:0009055">
    <property type="term" value="F:electron transfer activity"/>
    <property type="evidence" value="ECO:0007669"/>
    <property type="project" value="InterPro"/>
</dbReference>
<reference evidence="12" key="1">
    <citation type="journal article" date="2022" name="Front. Microbiol.">
        <title>Identification of a novel aminoglycoside O-nucleotidyltransferase AadA33 in Providencia vermicola.</title>
        <authorList>
            <person name="Feng C."/>
            <person name="Gao M."/>
            <person name="Jiang W."/>
            <person name="Shi W."/>
            <person name="Li A."/>
            <person name="Liu S."/>
            <person name="Zhang L."/>
            <person name="Zhang X."/>
            <person name="Li Q."/>
            <person name="Lin H."/>
            <person name="Lu J."/>
            <person name="Li K."/>
            <person name="Zhang H."/>
            <person name="Hu Y."/>
            <person name="Bao Q."/>
            <person name="Lin X."/>
        </authorList>
    </citation>
    <scope>NUCLEOTIDE SEQUENCE</scope>
    <source>
        <strain evidence="12">P13</strain>
    </source>
</reference>
<dbReference type="PROSITE" id="PS00198">
    <property type="entry name" value="4FE4S_FER_1"/>
    <property type="match status" value="2"/>
</dbReference>
<dbReference type="SUPFAM" id="SSF142019">
    <property type="entry name" value="Nqo1 FMN-binding domain-like"/>
    <property type="match status" value="1"/>
</dbReference>
<evidence type="ECO:0000256" key="5">
    <source>
        <dbReference type="ARBA" id="ARBA00022982"/>
    </source>
</evidence>
<protein>
    <recommendedName>
        <fullName evidence="8">Ion-translocating oxidoreductase complex subunit C</fullName>
        <ecNumber evidence="8">7.-.-.-</ecNumber>
    </recommendedName>
    <alternativeName>
        <fullName evidence="8">Rnf electron transport complex subunit C</fullName>
    </alternativeName>
</protein>
<keyword evidence="8" id="KW-0472">Membrane</keyword>
<dbReference type="Proteomes" id="UP001057142">
    <property type="component" value="Chromosome"/>
</dbReference>
<dbReference type="PANTHER" id="PTHR43034">
    <property type="entry name" value="ION-TRANSLOCATING OXIDOREDUCTASE COMPLEX SUBUNIT C"/>
    <property type="match status" value="1"/>
</dbReference>
<evidence type="ECO:0000313" key="13">
    <source>
        <dbReference type="EMBL" id="WFC05069.1"/>
    </source>
</evidence>
<evidence type="ECO:0000256" key="3">
    <source>
        <dbReference type="ARBA" id="ARBA00022723"/>
    </source>
</evidence>
<feature type="compositionally biased region" description="Polar residues" evidence="10">
    <location>
        <begin position="616"/>
        <end position="627"/>
    </location>
</feature>
<accession>A0AAX3RTZ9</accession>
<keyword evidence="5 8" id="KW-0249">Electron transport</keyword>
<dbReference type="InterPro" id="IPR026902">
    <property type="entry name" value="RnfC_N"/>
</dbReference>
<dbReference type="Pfam" id="PF10531">
    <property type="entry name" value="SLBB"/>
    <property type="match status" value="1"/>
</dbReference>
<dbReference type="InterPro" id="IPR017900">
    <property type="entry name" value="4Fe4S_Fe_S_CS"/>
</dbReference>
<evidence type="ECO:0000313" key="12">
    <source>
        <dbReference type="EMBL" id="USB36099.1"/>
    </source>
</evidence>
<dbReference type="Pfam" id="PF13375">
    <property type="entry name" value="RnfC_N"/>
    <property type="match status" value="1"/>
</dbReference>
<feature type="region of interest" description="Disordered" evidence="10">
    <location>
        <begin position="573"/>
        <end position="638"/>
    </location>
</feature>
<evidence type="ECO:0000256" key="8">
    <source>
        <dbReference type="HAMAP-Rule" id="MF_00461"/>
    </source>
</evidence>
<dbReference type="Pfam" id="PF01512">
    <property type="entry name" value="Complex1_51K"/>
    <property type="match status" value="1"/>
</dbReference>
<keyword evidence="7 8" id="KW-0411">Iron-sulfur</keyword>
<keyword evidence="9" id="KW-0175">Coiled coil</keyword>
<dbReference type="RefSeq" id="WP_251464120.1">
    <property type="nucleotide sequence ID" value="NZ_CP097327.1"/>
</dbReference>
<keyword evidence="2 8" id="KW-0004">4Fe-4S</keyword>
<dbReference type="InterPro" id="IPR011538">
    <property type="entry name" value="Nuo51_FMN-bd"/>
</dbReference>
<dbReference type="HAMAP" id="MF_00461">
    <property type="entry name" value="RsxC_RnfC"/>
    <property type="match status" value="1"/>
</dbReference>
<dbReference type="Gene3D" id="3.30.70.20">
    <property type="match status" value="1"/>
</dbReference>
<keyword evidence="1 8" id="KW-0813">Transport</keyword>
<dbReference type="GO" id="GO:0051539">
    <property type="term" value="F:4 iron, 4 sulfur cluster binding"/>
    <property type="evidence" value="ECO:0007669"/>
    <property type="project" value="UniProtKB-KW"/>
</dbReference>
<evidence type="ECO:0000256" key="9">
    <source>
        <dbReference type="SAM" id="Coils"/>
    </source>
</evidence>
<dbReference type="AlphaFoldDB" id="A0AAX3RTZ9"/>
<dbReference type="PROSITE" id="PS51379">
    <property type="entry name" value="4FE4S_FER_2"/>
    <property type="match status" value="2"/>
</dbReference>
<feature type="binding site" evidence="8">
    <location>
        <position position="427"/>
    </location>
    <ligand>
        <name>[4Fe-4S] cluster</name>
        <dbReference type="ChEBI" id="CHEBI:49883"/>
        <label>1</label>
    </ligand>
</feature>
<feature type="binding site" evidence="8">
    <location>
        <position position="378"/>
    </location>
    <ligand>
        <name>[4Fe-4S] cluster</name>
        <dbReference type="ChEBI" id="CHEBI:49883"/>
        <label>1</label>
    </ligand>
</feature>
<comment type="subunit">
    <text evidence="8">The complex is composed of six subunits: RnfA, RnfB, RnfC, RnfD, RnfE and RnfG.</text>
</comment>
<feature type="region of interest" description="Disordered" evidence="10">
    <location>
        <begin position="654"/>
        <end position="679"/>
    </location>
</feature>
<evidence type="ECO:0000313" key="14">
    <source>
        <dbReference type="Proteomes" id="UP001057142"/>
    </source>
</evidence>
<dbReference type="EMBL" id="CP097327">
    <property type="protein sequence ID" value="USB36099.1"/>
    <property type="molecule type" value="Genomic_DNA"/>
</dbReference>
<comment type="similarity">
    <text evidence="8">Belongs to the 4Fe4S bacterial-type ferredoxin family. RnfC subfamily.</text>
</comment>
<keyword evidence="8" id="KW-1278">Translocase</keyword>
<dbReference type="InterPro" id="IPR019554">
    <property type="entry name" value="Soluble_ligand-bd"/>
</dbReference>
<feature type="binding site" evidence="8">
    <location>
        <position position="423"/>
    </location>
    <ligand>
        <name>[4Fe-4S] cluster</name>
        <dbReference type="ChEBI" id="CHEBI:49883"/>
        <label>2</label>
    </ligand>
</feature>
<dbReference type="GO" id="GO:0046872">
    <property type="term" value="F:metal ion binding"/>
    <property type="evidence" value="ECO:0007669"/>
    <property type="project" value="UniProtKB-KW"/>
</dbReference>
<feature type="binding site" evidence="8">
    <location>
        <position position="420"/>
    </location>
    <ligand>
        <name>[4Fe-4S] cluster</name>
        <dbReference type="ChEBI" id="CHEBI:49883"/>
        <label>2</label>
    </ligand>
</feature>
<evidence type="ECO:0000256" key="7">
    <source>
        <dbReference type="ARBA" id="ARBA00023014"/>
    </source>
</evidence>
<evidence type="ECO:0000256" key="10">
    <source>
        <dbReference type="SAM" id="MobiDB-lite"/>
    </source>
</evidence>
<feature type="domain" description="4Fe-4S ferredoxin-type" evidence="11">
    <location>
        <begin position="408"/>
        <end position="437"/>
    </location>
</feature>